<dbReference type="Pfam" id="PF13377">
    <property type="entry name" value="Peripla_BP_3"/>
    <property type="match status" value="1"/>
</dbReference>
<dbReference type="Pfam" id="PF00356">
    <property type="entry name" value="LacI"/>
    <property type="match status" value="1"/>
</dbReference>
<dbReference type="PROSITE" id="PS00356">
    <property type="entry name" value="HTH_LACI_1"/>
    <property type="match status" value="1"/>
</dbReference>
<dbReference type="CDD" id="cd01392">
    <property type="entry name" value="HTH_LacI"/>
    <property type="match status" value="1"/>
</dbReference>
<organism evidence="5 6">
    <name type="scientific">Cellulomonas fengjieae</name>
    <dbReference type="NCBI Taxonomy" id="2819978"/>
    <lineage>
        <taxon>Bacteria</taxon>
        <taxon>Bacillati</taxon>
        <taxon>Actinomycetota</taxon>
        <taxon>Actinomycetes</taxon>
        <taxon>Micrococcales</taxon>
        <taxon>Cellulomonadaceae</taxon>
        <taxon>Cellulomonas</taxon>
    </lineage>
</organism>
<dbReference type="SUPFAM" id="SSF47413">
    <property type="entry name" value="lambda repressor-like DNA-binding domains"/>
    <property type="match status" value="1"/>
</dbReference>
<evidence type="ECO:0000256" key="1">
    <source>
        <dbReference type="ARBA" id="ARBA00023015"/>
    </source>
</evidence>
<evidence type="ECO:0000259" key="4">
    <source>
        <dbReference type="PROSITE" id="PS50932"/>
    </source>
</evidence>
<dbReference type="InterPro" id="IPR000843">
    <property type="entry name" value="HTH_LacI"/>
</dbReference>
<name>A0ABS3SIX2_9CELL</name>
<comment type="caution">
    <text evidence="5">The sequence shown here is derived from an EMBL/GenBank/DDBJ whole genome shotgun (WGS) entry which is preliminary data.</text>
</comment>
<dbReference type="EMBL" id="JAGFBM010000007">
    <property type="protein sequence ID" value="MBO3085454.1"/>
    <property type="molecule type" value="Genomic_DNA"/>
</dbReference>
<evidence type="ECO:0000256" key="2">
    <source>
        <dbReference type="ARBA" id="ARBA00023125"/>
    </source>
</evidence>
<keyword evidence="2 5" id="KW-0238">DNA-binding</keyword>
<proteinExistence type="predicted"/>
<dbReference type="SUPFAM" id="SSF53822">
    <property type="entry name" value="Periplasmic binding protein-like I"/>
    <property type="match status" value="1"/>
</dbReference>
<dbReference type="InterPro" id="IPR046335">
    <property type="entry name" value="LacI/GalR-like_sensor"/>
</dbReference>
<dbReference type="CDD" id="cd06267">
    <property type="entry name" value="PBP1_LacI_sugar_binding-like"/>
    <property type="match status" value="1"/>
</dbReference>
<gene>
    <name evidence="5" type="ORF">J4035_12470</name>
</gene>
<dbReference type="SMART" id="SM00354">
    <property type="entry name" value="HTH_LACI"/>
    <property type="match status" value="1"/>
</dbReference>
<sequence length="342" mass="36650">MADVARHAGVSVKTVSNVLSGYPHIRDATRERVLAAVDALGYEINVTARIFRSGRSGVVGLAVPEVGQPYFGELADEVLEAARRHGLQVLIEPTGFTRDGELAALRVPRRGLLDGLIFSPAALVQSDAHLLEGLGYPLVLLGEQLFSSSVDHVSMHNVEGARAATDLLLDAGRHRIAVLGMLHARTAGSASLRFSGYRDALAARGIDVDSRHLGWADDGWHRANGARAMAQVLDSGAPVDGVVAFNDALAIGAMHELQTRGLAIPQDVAVVGFDDIEDSRFCVPTLTTIDPGRREIAEVAVEILHRRVQERLGPGRPQPPVLHRAGMRLVQRESTPTRRAGA</sequence>
<keyword evidence="3" id="KW-0804">Transcription</keyword>
<dbReference type="RefSeq" id="WP_208289995.1">
    <property type="nucleotide sequence ID" value="NZ_CP074404.1"/>
</dbReference>
<feature type="domain" description="HTH lacI-type" evidence="4">
    <location>
        <begin position="1"/>
        <end position="53"/>
    </location>
</feature>
<dbReference type="PANTHER" id="PTHR30146:SF109">
    <property type="entry name" value="HTH-TYPE TRANSCRIPTIONAL REGULATOR GALS"/>
    <property type="match status" value="1"/>
</dbReference>
<dbReference type="InterPro" id="IPR010982">
    <property type="entry name" value="Lambda_DNA-bd_dom_sf"/>
</dbReference>
<dbReference type="PROSITE" id="PS50932">
    <property type="entry name" value="HTH_LACI_2"/>
    <property type="match status" value="1"/>
</dbReference>
<dbReference type="GO" id="GO:0003677">
    <property type="term" value="F:DNA binding"/>
    <property type="evidence" value="ECO:0007669"/>
    <property type="project" value="UniProtKB-KW"/>
</dbReference>
<protein>
    <submittedName>
        <fullName evidence="5">LacI family DNA-binding transcriptional regulator</fullName>
    </submittedName>
</protein>
<keyword evidence="1" id="KW-0805">Transcription regulation</keyword>
<dbReference type="Gene3D" id="1.10.260.40">
    <property type="entry name" value="lambda repressor-like DNA-binding domains"/>
    <property type="match status" value="1"/>
</dbReference>
<dbReference type="Gene3D" id="3.40.50.2300">
    <property type="match status" value="2"/>
</dbReference>
<evidence type="ECO:0000313" key="5">
    <source>
        <dbReference type="EMBL" id="MBO3085454.1"/>
    </source>
</evidence>
<evidence type="ECO:0000256" key="3">
    <source>
        <dbReference type="ARBA" id="ARBA00023163"/>
    </source>
</evidence>
<keyword evidence="6" id="KW-1185">Reference proteome</keyword>
<evidence type="ECO:0000313" key="6">
    <source>
        <dbReference type="Proteomes" id="UP000678317"/>
    </source>
</evidence>
<dbReference type="PANTHER" id="PTHR30146">
    <property type="entry name" value="LACI-RELATED TRANSCRIPTIONAL REPRESSOR"/>
    <property type="match status" value="1"/>
</dbReference>
<accession>A0ABS3SIX2</accession>
<dbReference type="Proteomes" id="UP000678317">
    <property type="component" value="Unassembled WGS sequence"/>
</dbReference>
<dbReference type="InterPro" id="IPR028082">
    <property type="entry name" value="Peripla_BP_I"/>
</dbReference>
<reference evidence="5 6" key="1">
    <citation type="submission" date="2021-03" db="EMBL/GenBank/DDBJ databases">
        <title>novel species in genus Cellulomonas.</title>
        <authorList>
            <person name="Zhang G."/>
        </authorList>
    </citation>
    <scope>NUCLEOTIDE SEQUENCE [LARGE SCALE GENOMIC DNA]</scope>
    <source>
        <strain evidence="6">zg-ZUI188</strain>
    </source>
</reference>